<dbReference type="Proteomes" id="UP000219947">
    <property type="component" value="Unassembled WGS sequence"/>
</dbReference>
<accession>A0A2A8D7M8</accession>
<evidence type="ECO:0000313" key="3">
    <source>
        <dbReference type="Proteomes" id="UP000219947"/>
    </source>
</evidence>
<keyword evidence="3" id="KW-1185">Reference proteome</keyword>
<organism evidence="2 3">
    <name type="scientific">Rothia dentocariosa</name>
    <dbReference type="NCBI Taxonomy" id="2047"/>
    <lineage>
        <taxon>Bacteria</taxon>
        <taxon>Bacillati</taxon>
        <taxon>Actinomycetota</taxon>
        <taxon>Actinomycetes</taxon>
        <taxon>Micrococcales</taxon>
        <taxon>Micrococcaceae</taxon>
        <taxon>Rothia</taxon>
    </lineage>
</organism>
<name>A0A2A8D7M8_9MICC</name>
<comment type="caution">
    <text evidence="2">The sequence shown here is derived from an EMBL/GenBank/DDBJ whole genome shotgun (WGS) entry which is preliminary data.</text>
</comment>
<dbReference type="EMBL" id="PDEV01000001">
    <property type="protein sequence ID" value="PEN16803.1"/>
    <property type="molecule type" value="Genomic_DNA"/>
</dbReference>
<sequence>MDFSMEDRYVAAVRIFSSLALLTVETLAFIYNLEKLGIFDIPENIKTEEVVIGKDQIVREGFIYQAPVGTEAPNIQNMADHSDWKPLTRDSIQTNYAELIELNESGKPIKIRPVYIKVVKDSKEFIQLIIDTGVIMILSYEESSDSKGKIQIEKIMIHESVQDHTSEIINYLKNVSYFIVRTINWVSPAFRLQD</sequence>
<keyword evidence="1" id="KW-1133">Transmembrane helix</keyword>
<keyword evidence="1" id="KW-0812">Transmembrane</keyword>
<evidence type="ECO:0000313" key="2">
    <source>
        <dbReference type="EMBL" id="PEN16803.1"/>
    </source>
</evidence>
<feature type="transmembrane region" description="Helical" evidence="1">
    <location>
        <begin position="12"/>
        <end position="31"/>
    </location>
</feature>
<gene>
    <name evidence="2" type="ORF">CRM92_01825</name>
</gene>
<evidence type="ECO:0000256" key="1">
    <source>
        <dbReference type="SAM" id="Phobius"/>
    </source>
</evidence>
<proteinExistence type="predicted"/>
<keyword evidence="1" id="KW-0472">Membrane</keyword>
<reference evidence="2" key="1">
    <citation type="submission" date="2017-10" db="EMBL/GenBank/DDBJ databases">
        <title>Kefir isolates.</title>
        <authorList>
            <person name="Kim Y."/>
            <person name="Blasche S."/>
        </authorList>
    </citation>
    <scope>NUCLEOTIDE SEQUENCE [LARGE SCALE GENOMIC DNA]</scope>
    <source>
        <strain evidence="2">OG2-2</strain>
    </source>
</reference>
<protein>
    <submittedName>
        <fullName evidence="2">Uncharacterized protein</fullName>
    </submittedName>
</protein>
<dbReference type="AlphaFoldDB" id="A0A2A8D7M8"/>